<dbReference type="AlphaFoldDB" id="A0A7J7FFW4"/>
<keyword evidence="2" id="KW-1185">Reference proteome</keyword>
<dbReference type="EMBL" id="JACDTQ010000745">
    <property type="protein sequence ID" value="KAF5926899.1"/>
    <property type="molecule type" value="Genomic_DNA"/>
</dbReference>
<organism evidence="1 2">
    <name type="scientific">Diceros bicornis minor</name>
    <name type="common">South-central black rhinoceros</name>
    <dbReference type="NCBI Taxonomy" id="77932"/>
    <lineage>
        <taxon>Eukaryota</taxon>
        <taxon>Metazoa</taxon>
        <taxon>Chordata</taxon>
        <taxon>Craniata</taxon>
        <taxon>Vertebrata</taxon>
        <taxon>Euteleostomi</taxon>
        <taxon>Mammalia</taxon>
        <taxon>Eutheria</taxon>
        <taxon>Laurasiatheria</taxon>
        <taxon>Perissodactyla</taxon>
        <taxon>Rhinocerotidae</taxon>
        <taxon>Diceros</taxon>
    </lineage>
</organism>
<evidence type="ECO:0000313" key="2">
    <source>
        <dbReference type="Proteomes" id="UP000551758"/>
    </source>
</evidence>
<reference evidence="1 2" key="1">
    <citation type="journal article" date="2020" name="Mol. Biol. Evol.">
        <title>Interspecific Gene Flow and the Evolution of Specialization in Black and White Rhinoceros.</title>
        <authorList>
            <person name="Moodley Y."/>
            <person name="Westbury M.V."/>
            <person name="Russo I.M."/>
            <person name="Gopalakrishnan S."/>
            <person name="Rakotoarivelo A."/>
            <person name="Olsen R.A."/>
            <person name="Prost S."/>
            <person name="Tunstall T."/>
            <person name="Ryder O.A."/>
            <person name="Dalen L."/>
            <person name="Bruford M.W."/>
        </authorList>
    </citation>
    <scope>NUCLEOTIDE SEQUENCE [LARGE SCALE GENOMIC DNA]</scope>
    <source>
        <strain evidence="1">SBR-YM</strain>
        <tissue evidence="1">Skin</tissue>
    </source>
</reference>
<proteinExistence type="predicted"/>
<name>A0A7J7FFW4_DICBM</name>
<sequence>MWGDVIKCSHPPHVQLKVVAGSHDIGFHYWMKTYKNCSHQQEHHLSQCRDEQQLLAVAQSFCSITHFIGEVMLRHGSNHVQKSSCVPGGPHVSSLCAFNFVYSFPVKFPWNA</sequence>
<dbReference type="Proteomes" id="UP000551758">
    <property type="component" value="Unassembled WGS sequence"/>
</dbReference>
<gene>
    <name evidence="1" type="ORF">HPG69_001530</name>
</gene>
<protein>
    <submittedName>
        <fullName evidence="1">Uncharacterized protein</fullName>
    </submittedName>
</protein>
<evidence type="ECO:0000313" key="1">
    <source>
        <dbReference type="EMBL" id="KAF5926899.1"/>
    </source>
</evidence>
<comment type="caution">
    <text evidence="1">The sequence shown here is derived from an EMBL/GenBank/DDBJ whole genome shotgun (WGS) entry which is preliminary data.</text>
</comment>
<accession>A0A7J7FFW4</accession>